<dbReference type="GO" id="GO:0000716">
    <property type="term" value="P:transcription-coupled nucleotide-excision repair, DNA damage recognition"/>
    <property type="evidence" value="ECO:0007669"/>
    <property type="project" value="UniProtKB-UniRule"/>
</dbReference>
<evidence type="ECO:0000256" key="7">
    <source>
        <dbReference type="ARBA" id="ARBA00023125"/>
    </source>
</evidence>
<evidence type="ECO:0000256" key="8">
    <source>
        <dbReference type="ARBA" id="ARBA00023204"/>
    </source>
</evidence>
<accession>A0A4Y8VVD7</accession>
<dbReference type="NCBIfam" id="TIGR00580">
    <property type="entry name" value="mfd"/>
    <property type="match status" value="1"/>
</dbReference>
<dbReference type="CDD" id="cd17991">
    <property type="entry name" value="DEXHc_TRCF"/>
    <property type="match status" value="1"/>
</dbReference>
<dbReference type="EMBL" id="SGVY01000001">
    <property type="protein sequence ID" value="TFH84579.1"/>
    <property type="molecule type" value="Genomic_DNA"/>
</dbReference>
<dbReference type="Pfam" id="PF02559">
    <property type="entry name" value="CarD_TRCF_RID"/>
    <property type="match status" value="1"/>
</dbReference>
<dbReference type="SMART" id="SM01058">
    <property type="entry name" value="CarD_TRCF"/>
    <property type="match status" value="1"/>
</dbReference>
<dbReference type="Gene3D" id="3.30.2060.10">
    <property type="entry name" value="Penicillin-binding protein 1b domain"/>
    <property type="match status" value="1"/>
</dbReference>
<dbReference type="InterPro" id="IPR036101">
    <property type="entry name" value="CarD-like/TRCF_RID_sf"/>
</dbReference>
<dbReference type="Gene3D" id="3.40.50.300">
    <property type="entry name" value="P-loop containing nucleotide triphosphate hydrolases"/>
    <property type="match status" value="2"/>
</dbReference>
<dbReference type="GO" id="GO:0006355">
    <property type="term" value="P:regulation of DNA-templated transcription"/>
    <property type="evidence" value="ECO:0007669"/>
    <property type="project" value="UniProtKB-UniRule"/>
</dbReference>
<dbReference type="InterPro" id="IPR003711">
    <property type="entry name" value="CarD-like/TRCF_RID"/>
</dbReference>
<dbReference type="InterPro" id="IPR005118">
    <property type="entry name" value="TRCF_C"/>
</dbReference>
<keyword evidence="5" id="KW-0347">Helicase</keyword>
<comment type="subcellular location">
    <subcellularLocation>
        <location evidence="9">Cytoplasm</location>
    </subcellularLocation>
</comment>
<dbReference type="InterPro" id="IPR001650">
    <property type="entry name" value="Helicase_C-like"/>
</dbReference>
<comment type="similarity">
    <text evidence="9">In the C-terminal section; belongs to the helicase family. RecG subfamily.</text>
</comment>
<evidence type="ECO:0000256" key="1">
    <source>
        <dbReference type="ARBA" id="ARBA00022490"/>
    </source>
</evidence>
<dbReference type="Pfam" id="PF00270">
    <property type="entry name" value="DEAD"/>
    <property type="match status" value="1"/>
</dbReference>
<comment type="function">
    <text evidence="9">Couples transcription and DNA repair by recognizing RNA polymerase (RNAP) stalled at DNA lesions. Mediates ATP-dependent release of RNAP and its truncated transcript from the DNA, and recruitment of nucleotide excision repair machinery to the damaged site.</text>
</comment>
<evidence type="ECO:0000256" key="9">
    <source>
        <dbReference type="HAMAP-Rule" id="MF_00969"/>
    </source>
</evidence>
<dbReference type="PROSITE" id="PS51194">
    <property type="entry name" value="HELICASE_CTER"/>
    <property type="match status" value="1"/>
</dbReference>
<dbReference type="Gene3D" id="2.40.10.170">
    <property type="match status" value="1"/>
</dbReference>
<dbReference type="InterPro" id="IPR004576">
    <property type="entry name" value="Mfd"/>
</dbReference>
<dbReference type="GO" id="GO:0003678">
    <property type="term" value="F:DNA helicase activity"/>
    <property type="evidence" value="ECO:0007669"/>
    <property type="project" value="TreeGrafter"/>
</dbReference>
<sequence length="1108" mass="126822">MISLKGLVCSSAPIFFASVYQQLGQTVLFVLDDADEAGYFYHDLTQMMGQENVFFFPSSYRRAIKYGQKDAANEILRTEVLARLSQNRNLFIVSYPDALAELVVTKKKLDERILKLSVSQEIALSNIVHTLRDFGFEETDYVYEPGQFAVRGSILDVYSYSCEFPFRIDFFGDEIDSIRTFDVESQLSKVKRECIEIVPELSSLESEKQPIFSFLGEDTIVAMKDFVFLHDRIEQIYHDGFSAQSLAEQLEGATEMEAEQIRQRMKKELNLCTTTQLKEGLAERVRIEMGHVDKNPNALEGEGKSSACIHFNIQPQPLFHKNFELLAKTLEDYLLQKYTLYILADSQKQQQRLKDIFDSEDLQRYQISFVPVDKTIHEGFVDSDKKCCFFTDHQIFDRFHKYNLRSDSARAGKMALTMKELQEMEPGDFIVHVDFGIGKFGGLVRVPTGESYQEMIRIVYKNNDKVDVSIHSLYKISKYRSADTGEPPRLSTLGTGAWDRMKEKAKKRIKDIARDLIKLYAKRRHEKGYAFSLDGYLQHELEASFLYEDTPDQNKATMEVKADMESSRPMDRLVCGDVGFGKTEVAIRAAFKAACDSKQVAVLVPTTVLAFQHYQTFKSRLEGMPVRVEYLSRARSAKETRQILADLKDGKIDILIGTHKLISKSVVWKDLGLLIIDEEQKFGVGTKEKLRQMKVNVDTLTMSATPIPRTLQFSLMGARDMSIMRTPPPNRYPIHTELTSFSSEVIADAINFEMSRNGQVYFVNDRISKLQEIKLLIEKHVPDCRVVIGHGQMKPEELEKIIMGFINYDYDVLLSTTIVENGIDISNANTIIINDAHHFGLSDLHQMRGRVGRSNKKAFCYLLAPPKSVLTIEARRRLEALETFSDLGSGFNLAMQDLDIRGAGNLLGSEQSGFMEDLGYETYQKILSQAVTELKNEEFNDLYQEDLDQSKVLTGDDFVDDCSVESDLEIYFPDSYVPGSSERMLLYRELDCIENDDDLAAYKKRLIDRFGPVPHEAEELMHVVTLRRLGKRMGCEKMMLKQNVLQLQFVSNVQSPFYRSVMFSKVLDYVTKHVRMCNLKEKSNKRYLRISGIRSVEQAVSILNDIEQ</sequence>
<dbReference type="AlphaFoldDB" id="A0A4Y8VVD7"/>
<dbReference type="PANTHER" id="PTHR47964:SF1">
    <property type="entry name" value="ATP-DEPENDENT DNA HELICASE HOMOLOG RECG, CHLOROPLASTIC"/>
    <property type="match status" value="1"/>
</dbReference>
<dbReference type="InterPro" id="IPR014001">
    <property type="entry name" value="Helicase_ATP-bd"/>
</dbReference>
<protein>
    <recommendedName>
        <fullName evidence="9">Transcription-repair-coupling factor</fullName>
        <shortName evidence="9">TRCF</shortName>
        <ecNumber evidence="9">3.6.4.-</ecNumber>
    </recommendedName>
</protein>
<evidence type="ECO:0000256" key="2">
    <source>
        <dbReference type="ARBA" id="ARBA00022741"/>
    </source>
</evidence>
<dbReference type="InterPro" id="IPR027417">
    <property type="entry name" value="P-loop_NTPase"/>
</dbReference>
<dbReference type="InterPro" id="IPR011545">
    <property type="entry name" value="DEAD/DEAH_box_helicase_dom"/>
</dbReference>
<dbReference type="GO" id="GO:0005737">
    <property type="term" value="C:cytoplasm"/>
    <property type="evidence" value="ECO:0007669"/>
    <property type="project" value="UniProtKB-SubCell"/>
</dbReference>
<keyword evidence="4 9" id="KW-0378">Hydrolase</keyword>
<organism evidence="12 13">
    <name type="scientific">Segatella hominis</name>
    <dbReference type="NCBI Taxonomy" id="2518605"/>
    <lineage>
        <taxon>Bacteria</taxon>
        <taxon>Pseudomonadati</taxon>
        <taxon>Bacteroidota</taxon>
        <taxon>Bacteroidia</taxon>
        <taxon>Bacteroidales</taxon>
        <taxon>Prevotellaceae</taxon>
        <taxon>Segatella</taxon>
    </lineage>
</organism>
<keyword evidence="6 9" id="KW-0067">ATP-binding</keyword>
<keyword evidence="3 9" id="KW-0227">DNA damage</keyword>
<reference evidence="12 13" key="1">
    <citation type="submission" date="2019-02" db="EMBL/GenBank/DDBJ databases">
        <title>Draft Genome Sequence of the Prevotella sp. BCRC 81118, Isolated from Human Feces.</title>
        <authorList>
            <person name="Huang C.-H."/>
        </authorList>
    </citation>
    <scope>NUCLEOTIDE SEQUENCE [LARGE SCALE GENOMIC DNA]</scope>
    <source>
        <strain evidence="12 13">BCRC 81118</strain>
    </source>
</reference>
<proteinExistence type="inferred from homology"/>
<evidence type="ECO:0000259" key="10">
    <source>
        <dbReference type="PROSITE" id="PS51192"/>
    </source>
</evidence>
<dbReference type="HAMAP" id="MF_00969">
    <property type="entry name" value="TRCF"/>
    <property type="match status" value="1"/>
</dbReference>
<evidence type="ECO:0000256" key="4">
    <source>
        <dbReference type="ARBA" id="ARBA00022801"/>
    </source>
</evidence>
<dbReference type="EC" id="3.6.4.-" evidence="9"/>
<keyword evidence="2 9" id="KW-0547">Nucleotide-binding</keyword>
<dbReference type="SUPFAM" id="SSF52540">
    <property type="entry name" value="P-loop containing nucleoside triphosphate hydrolases"/>
    <property type="match status" value="4"/>
</dbReference>
<dbReference type="PANTHER" id="PTHR47964">
    <property type="entry name" value="ATP-DEPENDENT DNA HELICASE HOMOLOG RECG, CHLOROPLASTIC"/>
    <property type="match status" value="1"/>
</dbReference>
<dbReference type="Gene3D" id="3.90.1150.50">
    <property type="entry name" value="Transcription-repair-coupling factor, D7 domain"/>
    <property type="match status" value="1"/>
</dbReference>
<dbReference type="GO" id="GO:0005524">
    <property type="term" value="F:ATP binding"/>
    <property type="evidence" value="ECO:0007669"/>
    <property type="project" value="UniProtKB-UniRule"/>
</dbReference>
<evidence type="ECO:0000256" key="5">
    <source>
        <dbReference type="ARBA" id="ARBA00022806"/>
    </source>
</evidence>
<dbReference type="SMART" id="SM00490">
    <property type="entry name" value="HELICc"/>
    <property type="match status" value="1"/>
</dbReference>
<keyword evidence="7 9" id="KW-0238">DNA-binding</keyword>
<dbReference type="Pfam" id="PF00271">
    <property type="entry name" value="Helicase_C"/>
    <property type="match status" value="1"/>
</dbReference>
<dbReference type="Pfam" id="PF17757">
    <property type="entry name" value="UvrB_inter"/>
    <property type="match status" value="1"/>
</dbReference>
<comment type="caution">
    <text evidence="12">The sequence shown here is derived from an EMBL/GenBank/DDBJ whole genome shotgun (WGS) entry which is preliminary data.</text>
</comment>
<evidence type="ECO:0000313" key="12">
    <source>
        <dbReference type="EMBL" id="TFH84579.1"/>
    </source>
</evidence>
<dbReference type="Pfam" id="PF03461">
    <property type="entry name" value="TRCF"/>
    <property type="match status" value="1"/>
</dbReference>
<dbReference type="InterPro" id="IPR041471">
    <property type="entry name" value="UvrB_inter"/>
</dbReference>
<dbReference type="InterPro" id="IPR047112">
    <property type="entry name" value="RecG/Mfd"/>
</dbReference>
<evidence type="ECO:0000256" key="3">
    <source>
        <dbReference type="ARBA" id="ARBA00022763"/>
    </source>
</evidence>
<feature type="domain" description="Helicase C-terminal" evidence="11">
    <location>
        <begin position="745"/>
        <end position="899"/>
    </location>
</feature>
<evidence type="ECO:0000259" key="11">
    <source>
        <dbReference type="PROSITE" id="PS51194"/>
    </source>
</evidence>
<keyword evidence="13" id="KW-1185">Reference proteome</keyword>
<dbReference type="GO" id="GO:0016787">
    <property type="term" value="F:hydrolase activity"/>
    <property type="evidence" value="ECO:0007669"/>
    <property type="project" value="UniProtKB-KW"/>
</dbReference>
<dbReference type="Proteomes" id="UP000297872">
    <property type="component" value="Unassembled WGS sequence"/>
</dbReference>
<dbReference type="PROSITE" id="PS51192">
    <property type="entry name" value="HELICASE_ATP_BIND_1"/>
    <property type="match status" value="1"/>
</dbReference>
<dbReference type="SMART" id="SM00982">
    <property type="entry name" value="TRCF"/>
    <property type="match status" value="1"/>
</dbReference>
<evidence type="ECO:0000256" key="6">
    <source>
        <dbReference type="ARBA" id="ARBA00022840"/>
    </source>
</evidence>
<dbReference type="InterPro" id="IPR037235">
    <property type="entry name" value="TRCF-like_C_D7"/>
</dbReference>
<feature type="domain" description="Helicase ATP-binding" evidence="10">
    <location>
        <begin position="563"/>
        <end position="724"/>
    </location>
</feature>
<dbReference type="SUPFAM" id="SSF143517">
    <property type="entry name" value="TRCF domain-like"/>
    <property type="match status" value="1"/>
</dbReference>
<dbReference type="SUPFAM" id="SSF141259">
    <property type="entry name" value="CarD-like"/>
    <property type="match status" value="1"/>
</dbReference>
<keyword evidence="1 9" id="KW-0963">Cytoplasm</keyword>
<dbReference type="OrthoDB" id="9804325at2"/>
<name>A0A4Y8VVD7_9BACT</name>
<evidence type="ECO:0000313" key="13">
    <source>
        <dbReference type="Proteomes" id="UP000297872"/>
    </source>
</evidence>
<keyword evidence="8 9" id="KW-0234">DNA repair</keyword>
<comment type="similarity">
    <text evidence="9">In the N-terminal section; belongs to the UvrB family.</text>
</comment>
<dbReference type="GO" id="GO:0003684">
    <property type="term" value="F:damaged DNA binding"/>
    <property type="evidence" value="ECO:0007669"/>
    <property type="project" value="InterPro"/>
</dbReference>
<gene>
    <name evidence="9 12" type="primary">mfd</name>
    <name evidence="12" type="ORF">EXN75_00525</name>
</gene>
<dbReference type="SMART" id="SM00487">
    <property type="entry name" value="DEXDc"/>
    <property type="match status" value="1"/>
</dbReference>